<dbReference type="Proteomes" id="UP000193642">
    <property type="component" value="Unassembled WGS sequence"/>
</dbReference>
<dbReference type="InterPro" id="IPR001611">
    <property type="entry name" value="Leu-rich_rpt"/>
</dbReference>
<evidence type="ECO:0000256" key="4">
    <source>
        <dbReference type="ARBA" id="ARBA00022737"/>
    </source>
</evidence>
<dbReference type="PANTHER" id="PTHR46662:SF104">
    <property type="entry name" value="GPI-ANCHORED ADHESIN-LIKE PROTEIN PGA55-RELATED"/>
    <property type="match status" value="1"/>
</dbReference>
<reference evidence="6 7" key="1">
    <citation type="submission" date="2016-07" db="EMBL/GenBank/DDBJ databases">
        <title>Pervasive Adenine N6-methylation of Active Genes in Fungi.</title>
        <authorList>
            <consortium name="DOE Joint Genome Institute"/>
            <person name="Mondo S.J."/>
            <person name="Dannebaum R.O."/>
            <person name="Kuo R.C."/>
            <person name="Labutti K."/>
            <person name="Haridas S."/>
            <person name="Kuo A."/>
            <person name="Salamov A."/>
            <person name="Ahrendt S.R."/>
            <person name="Lipzen A."/>
            <person name="Sullivan W."/>
            <person name="Andreopoulos W.B."/>
            <person name="Clum A."/>
            <person name="Lindquist E."/>
            <person name="Daum C."/>
            <person name="Ramamoorthy G.K."/>
            <person name="Gryganskyi A."/>
            <person name="Culley D."/>
            <person name="Magnuson J.K."/>
            <person name="James T.Y."/>
            <person name="O'Malley M.A."/>
            <person name="Stajich J.E."/>
            <person name="Spatafora J.W."/>
            <person name="Visel A."/>
            <person name="Grigoriev I.V."/>
        </authorList>
    </citation>
    <scope>NUCLEOTIDE SEQUENCE [LARGE SCALE GENOMIC DNA]</scope>
    <source>
        <strain evidence="6 7">JEL800</strain>
    </source>
</reference>
<dbReference type="PANTHER" id="PTHR46662">
    <property type="entry name" value="DI-GLUCOSE BINDING PROTEIN WITH LEUCINE-RICH REPEAT DOMAIN-CONTAINING PROTEIN"/>
    <property type="match status" value="1"/>
</dbReference>
<keyword evidence="3" id="KW-0433">Leucine-rich repeat</keyword>
<evidence type="ECO:0000259" key="5">
    <source>
        <dbReference type="Pfam" id="PF23598"/>
    </source>
</evidence>
<comment type="subcellular location">
    <subcellularLocation>
        <location evidence="1">Cell membrane</location>
    </subcellularLocation>
</comment>
<dbReference type="FunFam" id="3.80.10.10:FF:000383">
    <property type="entry name" value="Leucine-rich repeat receptor protein kinase EMS1"/>
    <property type="match status" value="1"/>
</dbReference>
<evidence type="ECO:0000313" key="6">
    <source>
        <dbReference type="EMBL" id="ORY45177.1"/>
    </source>
</evidence>
<organism evidence="6 7">
    <name type="scientific">Rhizoclosmatium globosum</name>
    <dbReference type="NCBI Taxonomy" id="329046"/>
    <lineage>
        <taxon>Eukaryota</taxon>
        <taxon>Fungi</taxon>
        <taxon>Fungi incertae sedis</taxon>
        <taxon>Chytridiomycota</taxon>
        <taxon>Chytridiomycota incertae sedis</taxon>
        <taxon>Chytridiomycetes</taxon>
        <taxon>Chytridiales</taxon>
        <taxon>Chytriomycetaceae</taxon>
        <taxon>Rhizoclosmatium</taxon>
    </lineage>
</organism>
<keyword evidence="4" id="KW-0677">Repeat</keyword>
<dbReference type="EMBL" id="MCGO01000020">
    <property type="protein sequence ID" value="ORY45177.1"/>
    <property type="molecule type" value="Genomic_DNA"/>
</dbReference>
<dbReference type="Gene3D" id="3.80.10.10">
    <property type="entry name" value="Ribonuclease Inhibitor"/>
    <property type="match status" value="2"/>
</dbReference>
<dbReference type="SUPFAM" id="SSF81383">
    <property type="entry name" value="F-box domain"/>
    <property type="match status" value="1"/>
</dbReference>
<dbReference type="OrthoDB" id="2105857at2759"/>
<feature type="domain" description="Disease resistance R13L4/SHOC-2-like LRR" evidence="5">
    <location>
        <begin position="188"/>
        <end position="317"/>
    </location>
</feature>
<dbReference type="Pfam" id="PF00560">
    <property type="entry name" value="LRR_1"/>
    <property type="match status" value="1"/>
</dbReference>
<proteinExistence type="predicted"/>
<dbReference type="SUPFAM" id="SSF52058">
    <property type="entry name" value="L domain-like"/>
    <property type="match status" value="1"/>
</dbReference>
<keyword evidence="2" id="KW-1003">Cell membrane</keyword>
<evidence type="ECO:0000256" key="2">
    <source>
        <dbReference type="ARBA" id="ARBA00022475"/>
    </source>
</evidence>
<protein>
    <submittedName>
        <fullName evidence="6">RNI-like protein</fullName>
    </submittedName>
</protein>
<evidence type="ECO:0000256" key="1">
    <source>
        <dbReference type="ARBA" id="ARBA00004236"/>
    </source>
</evidence>
<keyword evidence="7" id="KW-1185">Reference proteome</keyword>
<evidence type="ECO:0000313" key="7">
    <source>
        <dbReference type="Proteomes" id="UP000193642"/>
    </source>
</evidence>
<dbReference type="STRING" id="329046.A0A1Y2CE63"/>
<dbReference type="InterPro" id="IPR032675">
    <property type="entry name" value="LRR_dom_sf"/>
</dbReference>
<evidence type="ECO:0000256" key="3">
    <source>
        <dbReference type="ARBA" id="ARBA00022614"/>
    </source>
</evidence>
<dbReference type="FunFam" id="3.80.10.10:FF:000041">
    <property type="entry name" value="LRR receptor-like serine/threonine-protein kinase ERECTA"/>
    <property type="match status" value="1"/>
</dbReference>
<name>A0A1Y2CE63_9FUNG</name>
<dbReference type="AlphaFoldDB" id="A0A1Y2CE63"/>
<sequence>MPSLLQTTLPLETIKEIFSWIDPRYARRYRQLCQRVNLALIDPHFALLNLQRILLVPPNTSSNEDTAGVIVCSINPAELDTFFFRFPKDYRLVYIDLKLHSQTIIDWSPLAFRGPAMELCAEVGLLVKLKVLRMHFVTFVGSIPNEIGQLVLLKNLYLEDCGLEGAIPSSLGQLKRLTHLSLALPIELMSLTDLEYFRLDHNNLSGSIPESIGNLRKLVTLNWSHNSFSGLIPSSIGRLELLDGLHLHCNKLSGNLPNEVAIQSLFLLNVSRNHLEGAIPYELGNLQSLDTLNLSDNQFSGAIPNSFVNINRNLSNILLGKNNLSGVISEDMAQVFNNCFNVDLSHNRFCGQLPRRIWESFHLESLQLNDNEFDAYQIPPQIGNLTNLLHLDLSNTSACGFLPLEMCNLDLVTIKLGGTNLFKMVDAQFEECAPFWKELKEDGFYIEQMNAY</sequence>
<dbReference type="InterPro" id="IPR036047">
    <property type="entry name" value="F-box-like_dom_sf"/>
</dbReference>
<dbReference type="Pfam" id="PF23598">
    <property type="entry name" value="LRR_14"/>
    <property type="match status" value="1"/>
</dbReference>
<dbReference type="InterPro" id="IPR055414">
    <property type="entry name" value="LRR_R13L4/SHOC2-like"/>
</dbReference>
<comment type="caution">
    <text evidence="6">The sequence shown here is derived from an EMBL/GenBank/DDBJ whole genome shotgun (WGS) entry which is preliminary data.</text>
</comment>
<accession>A0A1Y2CE63</accession>
<gene>
    <name evidence="6" type="ORF">BCR33DRAFT_716501</name>
</gene>
<keyword evidence="2" id="KW-0472">Membrane</keyword>
<dbReference type="GO" id="GO:0005886">
    <property type="term" value="C:plasma membrane"/>
    <property type="evidence" value="ECO:0007669"/>
    <property type="project" value="UniProtKB-SubCell"/>
</dbReference>